<dbReference type="SMART" id="SM00829">
    <property type="entry name" value="PKS_ER"/>
    <property type="match status" value="1"/>
</dbReference>
<dbReference type="Proteomes" id="UP001590951">
    <property type="component" value="Unassembled WGS sequence"/>
</dbReference>
<dbReference type="PROSITE" id="PS52019">
    <property type="entry name" value="PKS_MFAS_DH"/>
    <property type="match status" value="1"/>
</dbReference>
<evidence type="ECO:0000259" key="10">
    <source>
        <dbReference type="PROSITE" id="PS52004"/>
    </source>
</evidence>
<gene>
    <name evidence="12" type="ORF">ABVK25_010875</name>
</gene>
<dbReference type="Pfam" id="PF00109">
    <property type="entry name" value="ketoacyl-synt"/>
    <property type="match status" value="1"/>
</dbReference>
<dbReference type="InterPro" id="IPR049552">
    <property type="entry name" value="PKS_DH_N"/>
</dbReference>
<dbReference type="InterPro" id="IPR032821">
    <property type="entry name" value="PKS_assoc"/>
</dbReference>
<dbReference type="SUPFAM" id="SSF47336">
    <property type="entry name" value="ACP-like"/>
    <property type="match status" value="1"/>
</dbReference>
<dbReference type="SMART" id="SM00822">
    <property type="entry name" value="PKS_KR"/>
    <property type="match status" value="1"/>
</dbReference>
<dbReference type="InterPro" id="IPR036291">
    <property type="entry name" value="NAD(P)-bd_dom_sf"/>
</dbReference>
<feature type="domain" description="Carrier" evidence="9">
    <location>
        <begin position="2405"/>
        <end position="2482"/>
    </location>
</feature>
<dbReference type="EMBL" id="JBHFEH010000077">
    <property type="protein sequence ID" value="KAL2048869.1"/>
    <property type="molecule type" value="Genomic_DNA"/>
</dbReference>
<feature type="region of interest" description="C-terminal hotdog fold" evidence="7">
    <location>
        <begin position="1063"/>
        <end position="1204"/>
    </location>
</feature>
<dbReference type="InterPro" id="IPR036736">
    <property type="entry name" value="ACP-like_sf"/>
</dbReference>
<keyword evidence="4" id="KW-0521">NADP</keyword>
<dbReference type="Gene3D" id="3.40.50.150">
    <property type="entry name" value="Vaccinia Virus protein VP39"/>
    <property type="match status" value="1"/>
</dbReference>
<dbReference type="Pfam" id="PF00107">
    <property type="entry name" value="ADH_zinc_N"/>
    <property type="match status" value="1"/>
</dbReference>
<dbReference type="CDD" id="cd02440">
    <property type="entry name" value="AdoMet_MTases"/>
    <property type="match status" value="1"/>
</dbReference>
<feature type="region of interest" description="Disordered" evidence="8">
    <location>
        <begin position="1"/>
        <end position="31"/>
    </location>
</feature>
<dbReference type="SMART" id="SM00827">
    <property type="entry name" value="PKS_AT"/>
    <property type="match status" value="1"/>
</dbReference>
<evidence type="ECO:0000313" key="13">
    <source>
        <dbReference type="Proteomes" id="UP001590951"/>
    </source>
</evidence>
<name>A0ABR4AT38_9LECA</name>
<dbReference type="InterPro" id="IPR014043">
    <property type="entry name" value="Acyl_transferase_dom"/>
</dbReference>
<dbReference type="PROSITE" id="PS50075">
    <property type="entry name" value="CARRIER"/>
    <property type="match status" value="1"/>
</dbReference>
<dbReference type="SUPFAM" id="SSF51735">
    <property type="entry name" value="NAD(P)-binding Rossmann-fold domains"/>
    <property type="match status" value="2"/>
</dbReference>
<dbReference type="InterPro" id="IPR013149">
    <property type="entry name" value="ADH-like_C"/>
</dbReference>
<dbReference type="Pfam" id="PF21089">
    <property type="entry name" value="PKS_DH_N"/>
    <property type="match status" value="1"/>
</dbReference>
<dbReference type="InterPro" id="IPR020841">
    <property type="entry name" value="PKS_Beta-ketoAc_synthase_dom"/>
</dbReference>
<feature type="compositionally biased region" description="Polar residues" evidence="8">
    <location>
        <begin position="1"/>
        <end position="27"/>
    </location>
</feature>
<dbReference type="Pfam" id="PF08659">
    <property type="entry name" value="KR"/>
    <property type="match status" value="1"/>
</dbReference>
<proteinExistence type="predicted"/>
<dbReference type="SMART" id="SM00826">
    <property type="entry name" value="PKS_DH"/>
    <property type="match status" value="1"/>
</dbReference>
<dbReference type="InterPro" id="IPR020843">
    <property type="entry name" value="ER"/>
</dbReference>
<keyword evidence="3" id="KW-0808">Transferase</keyword>
<reference evidence="12 13" key="1">
    <citation type="submission" date="2024-09" db="EMBL/GenBank/DDBJ databases">
        <title>Rethinking Asexuality: The Enigmatic Case of Functional Sexual Genes in Lepraria (Stereocaulaceae).</title>
        <authorList>
            <person name="Doellman M."/>
            <person name="Sun Y."/>
            <person name="Barcenas-Pena A."/>
            <person name="Lumbsch H.T."/>
            <person name="Grewe F."/>
        </authorList>
    </citation>
    <scope>NUCLEOTIDE SEQUENCE [LARGE SCALE GENOMIC DNA]</scope>
    <source>
        <strain evidence="12 13">Grewe 0041</strain>
    </source>
</reference>
<dbReference type="InterPro" id="IPR016039">
    <property type="entry name" value="Thiolase-like"/>
</dbReference>
<dbReference type="CDD" id="cd00833">
    <property type="entry name" value="PKS"/>
    <property type="match status" value="1"/>
</dbReference>
<dbReference type="InterPro" id="IPR049900">
    <property type="entry name" value="PKS_mFAS_DH"/>
</dbReference>
<feature type="active site" description="Proton donor; for dehydratase activity" evidence="7">
    <location>
        <position position="1124"/>
    </location>
</feature>
<dbReference type="CDD" id="cd05195">
    <property type="entry name" value="enoyl_red"/>
    <property type="match status" value="1"/>
</dbReference>
<dbReference type="InterPro" id="IPR020807">
    <property type="entry name" value="PKS_DH"/>
</dbReference>
<evidence type="ECO:0000256" key="1">
    <source>
        <dbReference type="ARBA" id="ARBA00022450"/>
    </source>
</evidence>
<dbReference type="PANTHER" id="PTHR43775:SF46">
    <property type="entry name" value="FUMIGERMIN SYNTHASE"/>
    <property type="match status" value="1"/>
</dbReference>
<organism evidence="12 13">
    <name type="scientific">Lepraria finkii</name>
    <dbReference type="NCBI Taxonomy" id="1340010"/>
    <lineage>
        <taxon>Eukaryota</taxon>
        <taxon>Fungi</taxon>
        <taxon>Dikarya</taxon>
        <taxon>Ascomycota</taxon>
        <taxon>Pezizomycotina</taxon>
        <taxon>Lecanoromycetes</taxon>
        <taxon>OSLEUM clade</taxon>
        <taxon>Lecanoromycetidae</taxon>
        <taxon>Lecanorales</taxon>
        <taxon>Lecanorineae</taxon>
        <taxon>Stereocaulaceae</taxon>
        <taxon>Lepraria</taxon>
    </lineage>
</organism>
<evidence type="ECO:0000256" key="5">
    <source>
        <dbReference type="ARBA" id="ARBA00023268"/>
    </source>
</evidence>
<dbReference type="InterPro" id="IPR011032">
    <property type="entry name" value="GroES-like_sf"/>
</dbReference>
<dbReference type="InterPro" id="IPR020806">
    <property type="entry name" value="PKS_PP-bd"/>
</dbReference>
<dbReference type="Gene3D" id="3.10.129.110">
    <property type="entry name" value="Polyketide synthase dehydratase"/>
    <property type="match status" value="1"/>
</dbReference>
<dbReference type="InterPro" id="IPR014030">
    <property type="entry name" value="Ketoacyl_synth_N"/>
</dbReference>
<dbReference type="Gene3D" id="3.40.47.10">
    <property type="match status" value="1"/>
</dbReference>
<evidence type="ECO:0000256" key="8">
    <source>
        <dbReference type="SAM" id="MobiDB-lite"/>
    </source>
</evidence>
<evidence type="ECO:0000256" key="2">
    <source>
        <dbReference type="ARBA" id="ARBA00022553"/>
    </source>
</evidence>
<dbReference type="Gene3D" id="3.40.366.10">
    <property type="entry name" value="Malonyl-Coenzyme A Acyl Carrier Protein, domain 2"/>
    <property type="match status" value="1"/>
</dbReference>
<keyword evidence="2" id="KW-0597">Phosphoprotein</keyword>
<keyword evidence="13" id="KW-1185">Reference proteome</keyword>
<dbReference type="Gene3D" id="3.40.50.720">
    <property type="entry name" value="NAD(P)-binding Rossmann-like Domain"/>
    <property type="match status" value="2"/>
</dbReference>
<evidence type="ECO:0008006" key="14">
    <source>
        <dbReference type="Google" id="ProtNLM"/>
    </source>
</evidence>
<evidence type="ECO:0000256" key="7">
    <source>
        <dbReference type="PROSITE-ProRule" id="PRU01363"/>
    </source>
</evidence>
<dbReference type="Gene3D" id="1.10.1200.10">
    <property type="entry name" value="ACP-like"/>
    <property type="match status" value="1"/>
</dbReference>
<evidence type="ECO:0000256" key="6">
    <source>
        <dbReference type="ARBA" id="ARBA00023315"/>
    </source>
</evidence>
<evidence type="ECO:0000256" key="4">
    <source>
        <dbReference type="ARBA" id="ARBA00022857"/>
    </source>
</evidence>
<feature type="active site" description="Proton acceptor; for dehydratase activity" evidence="7">
    <location>
        <position position="956"/>
    </location>
</feature>
<dbReference type="SUPFAM" id="SSF53335">
    <property type="entry name" value="S-adenosyl-L-methionine-dependent methyltransferases"/>
    <property type="match status" value="1"/>
</dbReference>
<dbReference type="SUPFAM" id="SSF50129">
    <property type="entry name" value="GroES-like"/>
    <property type="match status" value="1"/>
</dbReference>
<dbReference type="Gene3D" id="3.90.180.10">
    <property type="entry name" value="Medium-chain alcohol dehydrogenases, catalytic domain"/>
    <property type="match status" value="1"/>
</dbReference>
<comment type="caution">
    <text evidence="12">The sequence shown here is derived from an EMBL/GenBank/DDBJ whole genome shotgun (WGS) entry which is preliminary data.</text>
</comment>
<dbReference type="InterPro" id="IPR050091">
    <property type="entry name" value="PKS_NRPS_Biosynth_Enz"/>
</dbReference>
<dbReference type="SMART" id="SM00823">
    <property type="entry name" value="PKS_PP"/>
    <property type="match status" value="1"/>
</dbReference>
<dbReference type="SUPFAM" id="SSF55048">
    <property type="entry name" value="Probable ACP-binding domain of malonyl-CoA ACP transacylase"/>
    <property type="match status" value="1"/>
</dbReference>
<keyword evidence="6" id="KW-0012">Acyltransferase</keyword>
<sequence>MDQMETPTMNHGSASATTPSQSQNGFVNSPRKCYIDNADTDNDETRPLPIAICGVAMRLPGGIRDGGSFWDFLVNGRDARRPIPRDRYNADGFDNKLGAKGAIEAQHGYFLDEDLGTLDSSFFSMTADELGKTDPQQRQILEVTRECLENAGETNYQGKPIGCYVGTFAEDWLRMGARDSQHSGRYLVTGHSDLMIANRVLFDMVIKTGCSASLVALHEACRALQSNDCVAAIVAGTNLILGPMTTAEMTQEGILSPQGSCRTFDAAADGFARAEAVNAVYIKKLDDAIRDRNPIRAIIRNTATNSDGRSSSIMQPNGESHEMLMRKIYRDAGLDPNLTAFVECHGTGTVTGDPIEASAVGNVFGEKGMLIGSVKPNIGHSEGASGLSSLIKAVLTLEHKVIPPNIKFDVPNPKVPFMEMNLRVPTKPIAWPLDRALRVSINSFGIGGSNTHVILDSSEEFSPDSNGLDDSRNNHAMLLPLSANSQQSLKQQIINTLEYIKCSPNSIPDLVYTLSLRREYLPHRAFAIIDESSAAYMSSNVKAPAIASSITMIFSGQGAQWPGMGVKLLETDTKFRNNIRSMDEMLQNLRVPPKWTLEGELKKPHEVSQLYRAEIAQPVCTAIQIGLVHALRRVGIRPSAVIGHSSGEIAAAYACGALSLRGALIIAYYRGLITKKRPANGGMAAIGLGADEVSAFLCDGVVIACENSEDSTTISGDVDSLKEVLAQIQVAKPETLVRKLRVDMAYHSPYMISLGTEYKRLMVQELEHDDQEFGTLKTAFFSSVTTKITSASELSKPSYWVSNLISPVLFKSAVNNALLTQNKDIFLEVGPHSTLAGPLRNIFSRLGLACPYIPSMLRDADCEQSLLSAFGQLYQSGASIKFDELVPQGRVLTDLPVYPWDHSTSYWYELLASRDWRFRKHGHHGLLGLRVPETTHSGPCWRNALSIEDEPWLYDHKIQDAVVFPFAGYCVMAGEAMKQITGTESGFRLTRVEANSAMRLSEGKTVEIRTMLIPRSTKQSAKPEAWNFAISSYSESGWVVNCEGQVRALGMSLQPSFEPKELLRDVQPSQWYDALARVGIVYGPLFKRLSSIQASPKEKVASGRINLMDSQLSEPYPFHPVALDACLHLSTVALAKGRGLGLANMSIPTTIQEINVFRSAAEMTVKAWSLDDGKTLTIECVADGVVVLHLSGLEMTQLGDEVATPDDDHYAGAQLEWRPHFDFLDQGALFRPPHFDKERTTLREEVVLLWAIHCAERLRSLPTRESHLLKYQKWLEQRARQAKPGAYPVIERAQDFVSMTKSSRKSSIEDAFAQLFSISSNDPIATAVKRIWKTVENIFTGEDLALDLLSRDELLTQIYNSCSFDHSQFVQTLSHTNPNLRILEVGAGTGGTTQSILKDLVDAGGYSMYKLYTFTDVSDGFFPRAKQRFSHAPNMEYKVFDISKDPVKQGFEPQTYDLILATNVVHATPSLHETLLNLRTLLKENGSLILTEITTTLSVLSFVFGTLPGWWLGEGDDRLAQPYVSIERWDRELQASGFTGADTVVYDGEQPYQSFAAIVTGPRPSTSKLRPSKEIAILCDSSDTGVARLLIAGFIDAGYSCVACQIDDESLPRRDIISTLGLENEFFADISESRFTTFQKLLRNHNSQKVLWLTPPSQLSCQNPRSAQAIGIARTIRTETGIPFHTLEIESEEPGFENLVLRVFVKIQATDDTESLIPDREFAVCNGMVYVGRYHPLSMQESQNRLVKNDAQEERTLEIDKFNDLHGSPHWTQGFHTEQVPDHHVEIEVRTSSLDVAIAQNLDRESATTGPARTRQSSGLAGTVRRVGSRVEHVSVSDRIMAVWTTDSNATNVVLPGSLVVKMPEPWSFEQAASVPASFVTAIRALINVGHLAKGQSILLQSPASTIGHAALLTARAVGAEVYIIAESEAEAQYLIDTYEFPKERVYQATVDFPAAQLIQDTEGHGMDVVVNWSRNDIVIKSACKCVARYGRFVEVGSDEINVFDKFDVVWFSANRSFCSVNLVHFAQDLPSEVHRILERILEWQQQGKIHPVQYIASLPAYKVDREVQPLLTNEHIEKPAITVFDDLSKIEATAKRRTLSLDSEAAYLLTGGFGGLGMALVNWLVEHGARNLVVISRSAGQTDESEIFVVEMASLGCSIVPVSGKVNSQEDVERAIAKVGRPIKGVVHMAMVLRDSPISTMSHADWTAATDPKVNGAWVLHNALINQPLEFFLLTSSLFTAIEHPGQGNYNAANTFLEAFCQYRHHLGLPASVLNICPIDGVGFFATNAVAKKKMKAQGFYFLGEQAFLDFAELSILDSSPPSVNRPTDALSAWRNPRQTFMGLRSELHLDNPKNRASWRRDRRMALYHNLKAFSGGEHESDLSQLKELLSNASIDPDILMDKSSRDLIAFKIGEKVLEYRLRPDEEVDTSLSLVQIGMDSLKAIELRRWWKQTFRLDIKIFEIMESRPLQQLGELTADRIRGMLKGENGTG</sequence>
<dbReference type="InterPro" id="IPR009081">
    <property type="entry name" value="PP-bd_ACP"/>
</dbReference>
<dbReference type="Pfam" id="PF16197">
    <property type="entry name" value="KAsynt_C_assoc"/>
    <property type="match status" value="1"/>
</dbReference>
<protein>
    <recommendedName>
        <fullName evidence="14">Polyketide synthase</fullName>
    </recommendedName>
</protein>
<feature type="domain" description="PKS/mFAS DH" evidence="11">
    <location>
        <begin position="924"/>
        <end position="1204"/>
    </location>
</feature>
<evidence type="ECO:0000259" key="11">
    <source>
        <dbReference type="PROSITE" id="PS52019"/>
    </source>
</evidence>
<dbReference type="PROSITE" id="PS52004">
    <property type="entry name" value="KS3_2"/>
    <property type="match status" value="1"/>
</dbReference>
<dbReference type="InterPro" id="IPR042104">
    <property type="entry name" value="PKS_dehydratase_sf"/>
</dbReference>
<dbReference type="InterPro" id="IPR001227">
    <property type="entry name" value="Ac_transferase_dom_sf"/>
</dbReference>
<dbReference type="PANTHER" id="PTHR43775">
    <property type="entry name" value="FATTY ACID SYNTHASE"/>
    <property type="match status" value="1"/>
</dbReference>
<dbReference type="Pfam" id="PF02801">
    <property type="entry name" value="Ketoacyl-synt_C"/>
    <property type="match status" value="1"/>
</dbReference>
<evidence type="ECO:0000259" key="9">
    <source>
        <dbReference type="PROSITE" id="PS50075"/>
    </source>
</evidence>
<dbReference type="SUPFAM" id="SSF53901">
    <property type="entry name" value="Thiolase-like"/>
    <property type="match status" value="1"/>
</dbReference>
<dbReference type="InterPro" id="IPR049551">
    <property type="entry name" value="PKS_DH_C"/>
</dbReference>
<accession>A0ABR4AT38</accession>
<dbReference type="InterPro" id="IPR013968">
    <property type="entry name" value="PKS_KR"/>
</dbReference>
<keyword evidence="1" id="KW-0596">Phosphopantetheine</keyword>
<evidence type="ECO:0000313" key="12">
    <source>
        <dbReference type="EMBL" id="KAL2048869.1"/>
    </source>
</evidence>
<dbReference type="InterPro" id="IPR016035">
    <property type="entry name" value="Acyl_Trfase/lysoPLipase"/>
</dbReference>
<dbReference type="InterPro" id="IPR013217">
    <property type="entry name" value="Methyltransf_12"/>
</dbReference>
<dbReference type="InterPro" id="IPR029063">
    <property type="entry name" value="SAM-dependent_MTases_sf"/>
</dbReference>
<feature type="domain" description="Ketosynthase family 3 (KS3)" evidence="10">
    <location>
        <begin position="47"/>
        <end position="457"/>
    </location>
</feature>
<dbReference type="SUPFAM" id="SSF52151">
    <property type="entry name" value="FabD/lysophospholipase-like"/>
    <property type="match status" value="1"/>
</dbReference>
<evidence type="ECO:0000256" key="3">
    <source>
        <dbReference type="ARBA" id="ARBA00022679"/>
    </source>
</evidence>
<dbReference type="Pfam" id="PF00698">
    <property type="entry name" value="Acyl_transf_1"/>
    <property type="match status" value="1"/>
</dbReference>
<keyword evidence="5" id="KW-0511">Multifunctional enzyme</keyword>
<dbReference type="InterPro" id="IPR016036">
    <property type="entry name" value="Malonyl_transacylase_ACP-bd"/>
</dbReference>
<dbReference type="InterPro" id="IPR057326">
    <property type="entry name" value="KR_dom"/>
</dbReference>
<dbReference type="InterPro" id="IPR014031">
    <property type="entry name" value="Ketoacyl_synth_C"/>
</dbReference>
<feature type="region of interest" description="N-terminal hotdog fold" evidence="7">
    <location>
        <begin position="924"/>
        <end position="1053"/>
    </location>
</feature>
<dbReference type="Pfam" id="PF08242">
    <property type="entry name" value="Methyltransf_12"/>
    <property type="match status" value="1"/>
</dbReference>
<dbReference type="SMART" id="SM00825">
    <property type="entry name" value="PKS_KS"/>
    <property type="match status" value="1"/>
</dbReference>
<dbReference type="Pfam" id="PF14765">
    <property type="entry name" value="PS-DH"/>
    <property type="match status" value="1"/>
</dbReference>